<dbReference type="AlphaFoldDB" id="C5MBH8"/>
<dbReference type="eggNOG" id="ENOG502SGH0">
    <property type="taxonomic scope" value="Eukaryota"/>
</dbReference>
<dbReference type="GeneID" id="8302015"/>
<dbReference type="RefSeq" id="XP_002549123.1">
    <property type="nucleotide sequence ID" value="XM_002549077.1"/>
</dbReference>
<protein>
    <submittedName>
        <fullName evidence="1">Uncharacterized protein</fullName>
    </submittedName>
</protein>
<dbReference type="VEuPathDB" id="FungiDB:CTRG_03420"/>
<keyword evidence="2" id="KW-1185">Reference proteome</keyword>
<dbReference type="Proteomes" id="UP000002037">
    <property type="component" value="Unassembled WGS sequence"/>
</dbReference>
<evidence type="ECO:0000313" key="2">
    <source>
        <dbReference type="Proteomes" id="UP000002037"/>
    </source>
</evidence>
<name>C5MBH8_CANTT</name>
<dbReference type="HOGENOM" id="CLU_254170_0_0_1"/>
<reference evidence="1 2" key="1">
    <citation type="journal article" date="2009" name="Nature">
        <title>Evolution of pathogenicity and sexual reproduction in eight Candida genomes.</title>
        <authorList>
            <person name="Butler G."/>
            <person name="Rasmussen M.D."/>
            <person name="Lin M.F."/>
            <person name="Santos M.A."/>
            <person name="Sakthikumar S."/>
            <person name="Munro C.A."/>
            <person name="Rheinbay E."/>
            <person name="Grabherr M."/>
            <person name="Forche A."/>
            <person name="Reedy J.L."/>
            <person name="Agrafioti I."/>
            <person name="Arnaud M.B."/>
            <person name="Bates S."/>
            <person name="Brown A.J."/>
            <person name="Brunke S."/>
            <person name="Costanzo M.C."/>
            <person name="Fitzpatrick D.A."/>
            <person name="de Groot P.W."/>
            <person name="Harris D."/>
            <person name="Hoyer L.L."/>
            <person name="Hube B."/>
            <person name="Klis F.M."/>
            <person name="Kodira C."/>
            <person name="Lennard N."/>
            <person name="Logue M.E."/>
            <person name="Martin R."/>
            <person name="Neiman A.M."/>
            <person name="Nikolaou E."/>
            <person name="Quail M.A."/>
            <person name="Quinn J."/>
            <person name="Santos M.C."/>
            <person name="Schmitzberger F.F."/>
            <person name="Sherlock G."/>
            <person name="Shah P."/>
            <person name="Silverstein K.A."/>
            <person name="Skrzypek M.S."/>
            <person name="Soll D."/>
            <person name="Staggs R."/>
            <person name="Stansfield I."/>
            <person name="Stumpf M.P."/>
            <person name="Sudbery P.E."/>
            <person name="Srikantha T."/>
            <person name="Zeng Q."/>
            <person name="Berman J."/>
            <person name="Berriman M."/>
            <person name="Heitman J."/>
            <person name="Gow N.A."/>
            <person name="Lorenz M.C."/>
            <person name="Birren B.W."/>
            <person name="Kellis M."/>
            <person name="Cuomo C.A."/>
        </authorList>
    </citation>
    <scope>NUCLEOTIDE SEQUENCE [LARGE SCALE GENOMIC DNA]</scope>
    <source>
        <strain evidence="2">ATCC MYA-3404 / T1</strain>
    </source>
</reference>
<evidence type="ECO:0000313" key="1">
    <source>
        <dbReference type="EMBL" id="EER32995.1"/>
    </source>
</evidence>
<proteinExistence type="predicted"/>
<dbReference type="OrthoDB" id="4084534at2759"/>
<dbReference type="EMBL" id="GG692398">
    <property type="protein sequence ID" value="EER32995.1"/>
    <property type="molecule type" value="Genomic_DNA"/>
</dbReference>
<sequence>MLSRHIIKKTTRFMRYKPQIPLVYYAATFVGLSSQNNVHLGRPMATSNSERYDIDFVTMKKTPVHRDDNNDKKEFLKMANDFKKLFPTIELVDPNSDCIRLDDVLYGEYRQRFDANINAIHNESIYDSLTFTFNFYPELKDFQEFIQRKYNNKNISLDYLSASEVINDMCQFQDFYAKYKEVNKEKVHNYRDMENEFINFLSDIPDFPQRLAKQLIPMVEYFEKVKIFFANGLYMFEKELESLDKEFDFEKFPSIKELTEQIERTMGRFEEFLSSNAEINETFFKILIQCIRYKALNEKLKSLKGYNLNDIKKIIQDLSFDNNVSQVEEYWYELTGEVDWKSQSRFQTNCFLYNFLIDMGAVPESNNYYELAPKLYKLSKENSIYGNAASELLRTLTEQEVLNPVHLGAYINEFEFNPKYNISDDKLTNFVLNFMLTSNRSWEDTKNQITMGPTPSSKQCDLTFFDLLVQTPELTEKIFSDPVLEREYKRFCNYPSVPTDTAAFEDAPVLQQIRDELGESFESFNSASELVSSIKELSSDYDQVCSNIVEASRYFGDNLVALDELIVRYNDSKRHITPKIKNNSFYKQIPDWLELENHVYEIRFLKEELGDFSDKSYVLSSLDNLSKSMLEYEEYFPDVDIESFLKLRSKLKEFAQNNSNECFKILETVLLNHSAFSRFEQELARKSAATDTATAPSDTVSEQENLVVQPDTVDTEAQPYVQIPDDLKIHEFSAELAILKGILGRPFKQVSAEEILNVLDTEIENSFTASGTRSSLLASNTSDVFNFLRLKRKLNRLFGINGNNTEVLDVVLNSQSVFDSFESLKKNGRVVAEQKPESAIAKQETLLTGNEFEVLGDFLRFSELLFRKDVHNVSAEEFNEMVDRYGRSLDESASSYLFVKSVLDQLKTYNSKIEFYPAFLVCVYGTNSFGDLPMTSYELETFYEDLVRSLREIATNEEKVVQDTTSVESKFDIGDFGGAKIQYNDSERLISDLDNQSSSADFEAVRSAVHSAFETSPKPVVASRSADAKDEAKPKIMKPVKHLSDTSHEVDKSKLEKYLQEAKKQEESKLREREAFEWSKRAEANSKRAKRIESKYCILTLDGEVMPISEQALGALPKEDIFKALNKFTKEELAQASEAVKDMQSRNWKVIGSRVEGDKKYLVLVNNDDGAGKAFRVVRSLLATSGLVLLTVIGVNLWVDETDQFSKAIAEYEKKAEEERKGQAAVGPFSVAQPTTVKTPTVFGKENVAGVVIPDDSGKTEKDGQQETLSWWQRLMWSK</sequence>
<organism evidence="1 2">
    <name type="scientific">Candida tropicalis (strain ATCC MYA-3404 / T1)</name>
    <name type="common">Yeast</name>
    <dbReference type="NCBI Taxonomy" id="294747"/>
    <lineage>
        <taxon>Eukaryota</taxon>
        <taxon>Fungi</taxon>
        <taxon>Dikarya</taxon>
        <taxon>Ascomycota</taxon>
        <taxon>Saccharomycotina</taxon>
        <taxon>Pichiomycetes</taxon>
        <taxon>Debaryomycetaceae</taxon>
        <taxon>Candida/Lodderomyces clade</taxon>
        <taxon>Candida</taxon>
    </lineage>
</organism>
<dbReference type="KEGG" id="ctp:CTRG_03420"/>
<gene>
    <name evidence="1" type="ORF">CTRG_03420</name>
</gene>
<accession>C5MBH8</accession>